<feature type="compositionally biased region" description="Basic and acidic residues" evidence="1">
    <location>
        <begin position="903"/>
        <end position="913"/>
    </location>
</feature>
<accession>A0A6L2LW37</accession>
<evidence type="ECO:0000256" key="1">
    <source>
        <dbReference type="SAM" id="MobiDB-lite"/>
    </source>
</evidence>
<evidence type="ECO:0000259" key="3">
    <source>
        <dbReference type="Pfam" id="PF25597"/>
    </source>
</evidence>
<dbReference type="InterPro" id="IPR057670">
    <property type="entry name" value="SH3_retrovirus"/>
</dbReference>
<feature type="domain" description="Retroviral polymerase SH3-like" evidence="3">
    <location>
        <begin position="373"/>
        <end position="428"/>
    </location>
</feature>
<dbReference type="EMBL" id="BKCJ010005304">
    <property type="protein sequence ID" value="GEU65996.1"/>
    <property type="molecule type" value="Genomic_DNA"/>
</dbReference>
<dbReference type="InterPro" id="IPR013103">
    <property type="entry name" value="RVT_2"/>
</dbReference>
<dbReference type="Pfam" id="PF07727">
    <property type="entry name" value="RVT_2"/>
    <property type="match status" value="1"/>
</dbReference>
<evidence type="ECO:0000259" key="2">
    <source>
        <dbReference type="Pfam" id="PF07727"/>
    </source>
</evidence>
<dbReference type="Pfam" id="PF25597">
    <property type="entry name" value="SH3_retrovirus"/>
    <property type="match status" value="1"/>
</dbReference>
<sequence length="913" mass="103695">MVGTVKQTYKPTSVEENLDRKNEMKARETLLMALLNKDQLKFHSYQDAKLLMKAINKMYGGNKKSKKRRSKQIDPDDQEEMDLHWEMAMLTIRARRFIKRTGKNLDINGQKIGFDRKTVPVENLTKNALIAQDGIGGYDWSYKVKEDHPINYALMALTSSGSSSSLDSEKNFKFRLDKGYHVVLPPYTRNYIPPKPGLMFIDEQVESEFVDVVSNVTSSVVKIVESKAESVDVKNKGVYSTVETKPVRKNNFSPPIIEDWISNDESKVEFIPKVEVKIIRPSIENIKFVKSAREKVEKGNPQQKEYKEKGVIDNDGKDRISRKGKIKTGTLDFDDVYFCKELKALVIKPHNKTPYELIRGIPPLIDFMKPFRCLVTILNTKNYLGKFDEKADEGFFAGYSVVSKAMRVFNKRTRIVEESLNTRFLENVPNVKGNRPDWLFDIDSLTISMNYISVVTGFQTNGIVRTKDNIVASQAKKKKEHEQEYILIPICTTDPLISQGPNDTAIDVRKKATEVDKSQVLDNGGQDYQVTRSEFKVLLQQERQTEHINSTNSFNIVSSPVNTTGPSFINDVSPSPINAAGTPATVEEDVDMNNVVSSYIIPAAPLTKFLKDRPKDQVISNIETHVQTRQMTKINREHGLISLVQKLRRTNHKDFQNCLFTYYLSQMEPKKPVQALKDPSWVEAMQDELLLFKLLNVWTLVDLPKDKWAIGFVVYQMDVKSAFLYGKIKEEVYVCQPPGFEDLNFPEKVYKTASTPMEPNKALVKDAEAEDVDVHLYRSMIGSLMYLTASRQTIVGNSTTKAEYVVAASSVDSEIPVEESIPTPSNDPLPSGEDNILLALKSQTRMSSVIKYQDPTSRKEAKIAQAKKIAKLKKRVRKQENRRKSRLVGLRRLKMVGSSKQVESSEEKDSLGA</sequence>
<name>A0A6L2LW37_TANCI</name>
<gene>
    <name evidence="4" type="ORF">Tci_037974</name>
</gene>
<feature type="domain" description="Reverse transcriptase Ty1/copia-type" evidence="2">
    <location>
        <begin position="712"/>
        <end position="751"/>
    </location>
</feature>
<protein>
    <submittedName>
        <fullName evidence="4">Uncharacterized protein</fullName>
    </submittedName>
</protein>
<organism evidence="4">
    <name type="scientific">Tanacetum cinerariifolium</name>
    <name type="common">Dalmatian daisy</name>
    <name type="synonym">Chrysanthemum cinerariifolium</name>
    <dbReference type="NCBI Taxonomy" id="118510"/>
    <lineage>
        <taxon>Eukaryota</taxon>
        <taxon>Viridiplantae</taxon>
        <taxon>Streptophyta</taxon>
        <taxon>Embryophyta</taxon>
        <taxon>Tracheophyta</taxon>
        <taxon>Spermatophyta</taxon>
        <taxon>Magnoliopsida</taxon>
        <taxon>eudicotyledons</taxon>
        <taxon>Gunneridae</taxon>
        <taxon>Pentapetalae</taxon>
        <taxon>asterids</taxon>
        <taxon>campanulids</taxon>
        <taxon>Asterales</taxon>
        <taxon>Asteraceae</taxon>
        <taxon>Asteroideae</taxon>
        <taxon>Anthemideae</taxon>
        <taxon>Anthemidinae</taxon>
        <taxon>Tanacetum</taxon>
    </lineage>
</organism>
<feature type="region of interest" description="Disordered" evidence="1">
    <location>
        <begin position="870"/>
        <end position="913"/>
    </location>
</feature>
<feature type="compositionally biased region" description="Basic residues" evidence="1">
    <location>
        <begin position="870"/>
        <end position="894"/>
    </location>
</feature>
<comment type="caution">
    <text evidence="4">The sequence shown here is derived from an EMBL/GenBank/DDBJ whole genome shotgun (WGS) entry which is preliminary data.</text>
</comment>
<proteinExistence type="predicted"/>
<dbReference type="AlphaFoldDB" id="A0A6L2LW37"/>
<evidence type="ECO:0000313" key="4">
    <source>
        <dbReference type="EMBL" id="GEU65996.1"/>
    </source>
</evidence>
<reference evidence="4" key="1">
    <citation type="journal article" date="2019" name="Sci. Rep.">
        <title>Draft genome of Tanacetum cinerariifolium, the natural source of mosquito coil.</title>
        <authorList>
            <person name="Yamashiro T."/>
            <person name="Shiraishi A."/>
            <person name="Satake H."/>
            <person name="Nakayama K."/>
        </authorList>
    </citation>
    <scope>NUCLEOTIDE SEQUENCE</scope>
</reference>